<dbReference type="InterPro" id="IPR000843">
    <property type="entry name" value="HTH_LacI"/>
</dbReference>
<evidence type="ECO:0000313" key="6">
    <source>
        <dbReference type="Proteomes" id="UP000199205"/>
    </source>
</evidence>
<evidence type="ECO:0000313" key="5">
    <source>
        <dbReference type="EMBL" id="SCB22708.1"/>
    </source>
</evidence>
<organism evidence="5 6">
    <name type="scientific">Rhizobium lusitanum</name>
    <dbReference type="NCBI Taxonomy" id="293958"/>
    <lineage>
        <taxon>Bacteria</taxon>
        <taxon>Pseudomonadati</taxon>
        <taxon>Pseudomonadota</taxon>
        <taxon>Alphaproteobacteria</taxon>
        <taxon>Hyphomicrobiales</taxon>
        <taxon>Rhizobiaceae</taxon>
        <taxon>Rhizobium/Agrobacterium group</taxon>
        <taxon>Rhizobium</taxon>
    </lineage>
</organism>
<protein>
    <submittedName>
        <fullName evidence="5">Transcriptional regulator, LacI family</fullName>
    </submittedName>
</protein>
<dbReference type="PROSITE" id="PS50932">
    <property type="entry name" value="HTH_LACI_2"/>
    <property type="match status" value="1"/>
</dbReference>
<accession>A0A1C3V4W7</accession>
<reference evidence="5 6" key="1">
    <citation type="submission" date="2016-08" db="EMBL/GenBank/DDBJ databases">
        <authorList>
            <person name="Seilhamer J.J."/>
        </authorList>
    </citation>
    <scope>NUCLEOTIDE SEQUENCE [LARGE SCALE GENOMIC DNA]</scope>
    <source>
        <strain evidence="5 6">P1-7</strain>
    </source>
</reference>
<keyword evidence="3" id="KW-0804">Transcription</keyword>
<dbReference type="Gene3D" id="1.10.260.40">
    <property type="entry name" value="lambda repressor-like DNA-binding domains"/>
    <property type="match status" value="1"/>
</dbReference>
<dbReference type="GO" id="GO:0003700">
    <property type="term" value="F:DNA-binding transcription factor activity"/>
    <property type="evidence" value="ECO:0007669"/>
    <property type="project" value="TreeGrafter"/>
</dbReference>
<dbReference type="PANTHER" id="PTHR30146:SF138">
    <property type="entry name" value="TRANSCRIPTIONAL REGULATORY PROTEIN"/>
    <property type="match status" value="1"/>
</dbReference>
<evidence type="ECO:0000256" key="1">
    <source>
        <dbReference type="ARBA" id="ARBA00023015"/>
    </source>
</evidence>
<dbReference type="SUPFAM" id="SSF47413">
    <property type="entry name" value="lambda repressor-like DNA-binding domains"/>
    <property type="match status" value="1"/>
</dbReference>
<dbReference type="InterPro" id="IPR028082">
    <property type="entry name" value="Peripla_BP_I"/>
</dbReference>
<dbReference type="CDD" id="cd01392">
    <property type="entry name" value="HTH_LacI"/>
    <property type="match status" value="1"/>
</dbReference>
<dbReference type="PANTHER" id="PTHR30146">
    <property type="entry name" value="LACI-RELATED TRANSCRIPTIONAL REPRESSOR"/>
    <property type="match status" value="1"/>
</dbReference>
<evidence type="ECO:0000259" key="4">
    <source>
        <dbReference type="PROSITE" id="PS50932"/>
    </source>
</evidence>
<evidence type="ECO:0000256" key="3">
    <source>
        <dbReference type="ARBA" id="ARBA00023163"/>
    </source>
</evidence>
<dbReference type="EMBL" id="FMAF01000004">
    <property type="protein sequence ID" value="SCB22708.1"/>
    <property type="molecule type" value="Genomic_DNA"/>
</dbReference>
<dbReference type="InterPro" id="IPR001761">
    <property type="entry name" value="Peripla_BP/Lac1_sug-bd_dom"/>
</dbReference>
<dbReference type="OrthoDB" id="8328706at2"/>
<dbReference type="SUPFAM" id="SSF53822">
    <property type="entry name" value="Periplasmic binding protein-like I"/>
    <property type="match status" value="1"/>
</dbReference>
<name>A0A1C3V4W7_9HYPH</name>
<dbReference type="Proteomes" id="UP000199205">
    <property type="component" value="Unassembled WGS sequence"/>
</dbReference>
<keyword evidence="1" id="KW-0805">Transcription regulation</keyword>
<dbReference type="CDD" id="cd20009">
    <property type="entry name" value="PBP1_RafR-like"/>
    <property type="match status" value="1"/>
</dbReference>
<feature type="domain" description="HTH lacI-type" evidence="4">
    <location>
        <begin position="27"/>
        <end position="81"/>
    </location>
</feature>
<dbReference type="InterPro" id="IPR010982">
    <property type="entry name" value="Lambda_DNA-bd_dom_sf"/>
</dbReference>
<keyword evidence="2" id="KW-0238">DNA-binding</keyword>
<gene>
    <name evidence="5" type="ORF">GA0061101_104209</name>
</gene>
<dbReference type="GO" id="GO:0000976">
    <property type="term" value="F:transcription cis-regulatory region binding"/>
    <property type="evidence" value="ECO:0007669"/>
    <property type="project" value="TreeGrafter"/>
</dbReference>
<dbReference type="SMART" id="SM00354">
    <property type="entry name" value="HTH_LACI"/>
    <property type="match status" value="1"/>
</dbReference>
<evidence type="ECO:0000256" key="2">
    <source>
        <dbReference type="ARBA" id="ARBA00023125"/>
    </source>
</evidence>
<dbReference type="Gene3D" id="3.40.50.2300">
    <property type="match status" value="2"/>
</dbReference>
<dbReference type="AlphaFoldDB" id="A0A1C3V4W7"/>
<proteinExistence type="predicted"/>
<dbReference type="Pfam" id="PF00532">
    <property type="entry name" value="Peripla_BP_1"/>
    <property type="match status" value="1"/>
</dbReference>
<sequence length="362" mass="39373">MTEQKDLSKVHGWGLGRGLRREAGQRVTLRTVATALGLSVTTVSRALKEGPEVNRETIELVKRAASELGYRPNLGGINLRTGKTHAIGIVLPFGREGEVNIVVASLIEGASRYMKARGYRTTIVPQLQADDPFATVRDIVEEGSVDGIIITHTTPQDDRVKYLLEVGMPFVTFGRTELLSVHPSIDLDHEVIGAHAARLLLDAGHRKPLLIAPSSQFTYSLQFVRGWRKAFAERHLDVTGEQIHFTAGTPDNGRELAKRVVTQNPEATAAFVASEEAALGFLAGLRDAGRQGGQDFALITYGGTALPDFFNPPLSTFYYSNHAIGERLAAFLTLAIAGDDPAELREIVQAEFVDHNSQLLSA</sequence>
<dbReference type="Pfam" id="PF00356">
    <property type="entry name" value="LacI"/>
    <property type="match status" value="1"/>
</dbReference>